<evidence type="ECO:0000256" key="7">
    <source>
        <dbReference type="SAM" id="MobiDB-lite"/>
    </source>
</evidence>
<feature type="region of interest" description="Disordered" evidence="7">
    <location>
        <begin position="1"/>
        <end position="34"/>
    </location>
</feature>
<evidence type="ECO:0000313" key="8">
    <source>
        <dbReference type="EMBL" id="MGE17228.1"/>
    </source>
</evidence>
<comment type="caution">
    <text evidence="8">The sequence shown here is derived from an EMBL/GenBank/DDBJ whole genome shotgun (WGS) entry which is preliminary data.</text>
</comment>
<evidence type="ECO:0000256" key="6">
    <source>
        <dbReference type="ARBA" id="ARBA00031853"/>
    </source>
</evidence>
<sequence>MSQIENAVTSSPKRIYRKGNPLTGAEKQRISVSRKKGTHKAINVFIQSELKDDLTQLCKDSGLTQKEMIEHWILKEKAAMDNANRR</sequence>
<reference evidence="8 9" key="1">
    <citation type="submission" date="2018-10" db="EMBL/GenBank/DDBJ databases">
        <authorList>
            <consortium name="NARMS: The National Antimicrobial Resistance Monitoring System"/>
        </authorList>
    </citation>
    <scope>NUCLEOTIDE SEQUENCE [LARGE SCALE GENOMIC DNA]</scope>
    <source>
        <strain evidence="8 9">CVM N17EC0060</strain>
    </source>
</reference>
<accession>A0A0D8W6M0</accession>
<keyword evidence="3" id="KW-0805">Transcription regulation</keyword>
<evidence type="ECO:0000256" key="3">
    <source>
        <dbReference type="ARBA" id="ARBA00023015"/>
    </source>
</evidence>
<dbReference type="AlphaFoldDB" id="A0A0D8W6M0"/>
<dbReference type="InterPro" id="IPR019661">
    <property type="entry name" value="RepA2"/>
</dbReference>
<dbReference type="Pfam" id="PF10723">
    <property type="entry name" value="RepB-RCR_reg"/>
    <property type="match status" value="1"/>
</dbReference>
<dbReference type="NCBIfam" id="NF010256">
    <property type="entry name" value="PRK13702.1"/>
    <property type="match status" value="1"/>
</dbReference>
<name>A0A0D8W6M0_ECOLX</name>
<gene>
    <name evidence="8" type="primary">repA</name>
    <name evidence="8" type="ORF">D9D43_27605</name>
</gene>
<evidence type="ECO:0000256" key="1">
    <source>
        <dbReference type="ARBA" id="ARBA00022491"/>
    </source>
</evidence>
<dbReference type="RefSeq" id="WP_021536205.1">
    <property type="nucleotide sequence ID" value="NZ_CANUGZ010000142.1"/>
</dbReference>
<dbReference type="EMBL" id="RNLZ01000122">
    <property type="protein sequence ID" value="MGE17228.1"/>
    <property type="molecule type" value="Genomic_DNA"/>
</dbReference>
<keyword evidence="1" id="KW-0678">Repressor</keyword>
<evidence type="ECO:0000256" key="5">
    <source>
        <dbReference type="ARBA" id="ARBA00023163"/>
    </source>
</evidence>
<feature type="compositionally biased region" description="Polar residues" evidence="7">
    <location>
        <begin position="1"/>
        <end position="12"/>
    </location>
</feature>
<keyword evidence="4" id="KW-0238">DNA-binding</keyword>
<evidence type="ECO:0000256" key="2">
    <source>
        <dbReference type="ARBA" id="ARBA00022689"/>
    </source>
</evidence>
<evidence type="ECO:0000256" key="4">
    <source>
        <dbReference type="ARBA" id="ARBA00023125"/>
    </source>
</evidence>
<protein>
    <recommendedName>
        <fullName evidence="6">Protein CopB</fullName>
    </recommendedName>
</protein>
<keyword evidence="5" id="KW-0804">Transcription</keyword>
<proteinExistence type="predicted"/>
<dbReference type="GO" id="GO:0006276">
    <property type="term" value="P:plasmid maintenance"/>
    <property type="evidence" value="ECO:0007669"/>
    <property type="project" value="UniProtKB-KW"/>
</dbReference>
<organism evidence="8 9">
    <name type="scientific">Escherichia coli</name>
    <dbReference type="NCBI Taxonomy" id="562"/>
    <lineage>
        <taxon>Bacteria</taxon>
        <taxon>Pseudomonadati</taxon>
        <taxon>Pseudomonadota</taxon>
        <taxon>Gammaproteobacteria</taxon>
        <taxon>Enterobacterales</taxon>
        <taxon>Enterobacteriaceae</taxon>
        <taxon>Escherichia</taxon>
    </lineage>
</organism>
<dbReference type="GO" id="GO:0003677">
    <property type="term" value="F:DNA binding"/>
    <property type="evidence" value="ECO:0007669"/>
    <property type="project" value="UniProtKB-KW"/>
</dbReference>
<dbReference type="Proteomes" id="UP000272336">
    <property type="component" value="Unassembled WGS sequence"/>
</dbReference>
<keyword evidence="2" id="KW-0615">Plasmid copy control</keyword>
<evidence type="ECO:0000313" key="9">
    <source>
        <dbReference type="Proteomes" id="UP000272336"/>
    </source>
</evidence>